<dbReference type="EMBL" id="MU268213">
    <property type="protein sequence ID" value="KAH7905341.1"/>
    <property type="molecule type" value="Genomic_DNA"/>
</dbReference>
<evidence type="ECO:0000313" key="2">
    <source>
        <dbReference type="Proteomes" id="UP000790377"/>
    </source>
</evidence>
<accession>A0ACB7ZWM1</accession>
<name>A0ACB7ZWM1_9AGAM</name>
<organism evidence="1 2">
    <name type="scientific">Hygrophoropsis aurantiaca</name>
    <dbReference type="NCBI Taxonomy" id="72124"/>
    <lineage>
        <taxon>Eukaryota</taxon>
        <taxon>Fungi</taxon>
        <taxon>Dikarya</taxon>
        <taxon>Basidiomycota</taxon>
        <taxon>Agaricomycotina</taxon>
        <taxon>Agaricomycetes</taxon>
        <taxon>Agaricomycetidae</taxon>
        <taxon>Boletales</taxon>
        <taxon>Coniophorineae</taxon>
        <taxon>Hygrophoropsidaceae</taxon>
        <taxon>Hygrophoropsis</taxon>
    </lineage>
</organism>
<comment type="caution">
    <text evidence="1">The sequence shown here is derived from an EMBL/GenBank/DDBJ whole genome shotgun (WGS) entry which is preliminary data.</text>
</comment>
<sequence length="402" mass="43541">MVVSRTHRHVRLGIFATCKAYPVPVIVQTPNFARAWGPSETTPRCRGASFRNCSSAIFELDVEDSDGSERPILIAARVLPKSRPCVFPFSSTLVPAFVHACSRLRPRLSPPSSTLVPALVHACSRFRPRLSPPSSKLAPAFVQAADDAVDPCIPAKSGWDKLPPPNVSRPSTLKKVAKSQEKSSGASASKLKPARQSRSRHVKVEAGTSKSKPARHSRSQHEQRLCLFFYAPQRHDTLDPGASIDDPNPNHRCSARSTTTTPAAEKLSGSTSSPPKAKPAKEPSPSDLVSLPATVAKPKLSQKAAGRGDSDTAPNVDAPAEPKWGFVEPSNSPHPKNPPSPATVKPRAWINSRTETQHDPRQTTYGWNYRPDVPPPAHRPPEKLPIEIEMMLGSLKSSESPC</sequence>
<proteinExistence type="predicted"/>
<protein>
    <submittedName>
        <fullName evidence="1">Uncharacterized protein</fullName>
    </submittedName>
</protein>
<keyword evidence="2" id="KW-1185">Reference proteome</keyword>
<evidence type="ECO:0000313" key="1">
    <source>
        <dbReference type="EMBL" id="KAH7905341.1"/>
    </source>
</evidence>
<reference evidence="1" key="1">
    <citation type="journal article" date="2021" name="New Phytol.">
        <title>Evolutionary innovations through gain and loss of genes in the ectomycorrhizal Boletales.</title>
        <authorList>
            <person name="Wu G."/>
            <person name="Miyauchi S."/>
            <person name="Morin E."/>
            <person name="Kuo A."/>
            <person name="Drula E."/>
            <person name="Varga T."/>
            <person name="Kohler A."/>
            <person name="Feng B."/>
            <person name="Cao Y."/>
            <person name="Lipzen A."/>
            <person name="Daum C."/>
            <person name="Hundley H."/>
            <person name="Pangilinan J."/>
            <person name="Johnson J."/>
            <person name="Barry K."/>
            <person name="LaButti K."/>
            <person name="Ng V."/>
            <person name="Ahrendt S."/>
            <person name="Min B."/>
            <person name="Choi I.G."/>
            <person name="Park H."/>
            <person name="Plett J.M."/>
            <person name="Magnuson J."/>
            <person name="Spatafora J.W."/>
            <person name="Nagy L.G."/>
            <person name="Henrissat B."/>
            <person name="Grigoriev I.V."/>
            <person name="Yang Z.L."/>
            <person name="Xu J."/>
            <person name="Martin F.M."/>
        </authorList>
    </citation>
    <scope>NUCLEOTIDE SEQUENCE</scope>
    <source>
        <strain evidence="1">ATCC 28755</strain>
    </source>
</reference>
<dbReference type="Proteomes" id="UP000790377">
    <property type="component" value="Unassembled WGS sequence"/>
</dbReference>
<gene>
    <name evidence="1" type="ORF">BJ138DRAFT_1230398</name>
</gene>